<name>A0A919VAF4_9ACTN</name>
<proteinExistence type="predicted"/>
<evidence type="ECO:0000313" key="1">
    <source>
        <dbReference type="EMBL" id="GII96378.1"/>
    </source>
</evidence>
<evidence type="ECO:0008006" key="3">
    <source>
        <dbReference type="Google" id="ProtNLM"/>
    </source>
</evidence>
<keyword evidence="2" id="KW-1185">Reference proteome</keyword>
<organism evidence="1 2">
    <name type="scientific">Sinosporangium siamense</name>
    <dbReference type="NCBI Taxonomy" id="1367973"/>
    <lineage>
        <taxon>Bacteria</taxon>
        <taxon>Bacillati</taxon>
        <taxon>Actinomycetota</taxon>
        <taxon>Actinomycetes</taxon>
        <taxon>Streptosporangiales</taxon>
        <taxon>Streptosporangiaceae</taxon>
        <taxon>Sinosporangium</taxon>
    </lineage>
</organism>
<dbReference type="AlphaFoldDB" id="A0A919VAF4"/>
<reference evidence="1" key="1">
    <citation type="submission" date="2021-01" db="EMBL/GenBank/DDBJ databases">
        <title>Whole genome shotgun sequence of Sinosporangium siamense NBRC 109515.</title>
        <authorList>
            <person name="Komaki H."/>
            <person name="Tamura T."/>
        </authorList>
    </citation>
    <scope>NUCLEOTIDE SEQUENCE</scope>
    <source>
        <strain evidence="1">NBRC 109515</strain>
    </source>
</reference>
<protein>
    <recommendedName>
        <fullName evidence="3">Transposase</fullName>
    </recommendedName>
</protein>
<evidence type="ECO:0000313" key="2">
    <source>
        <dbReference type="Proteomes" id="UP000606172"/>
    </source>
</evidence>
<comment type="caution">
    <text evidence="1">The sequence shown here is derived from an EMBL/GenBank/DDBJ whole genome shotgun (WGS) entry which is preliminary data.</text>
</comment>
<gene>
    <name evidence="1" type="ORF">Ssi02_66090</name>
</gene>
<sequence length="182" mass="20462">MTGSPPRPRLKQTARRLNLGRNTVRRFARAATPEELLVHTGTGRQAKSLEVFDSYLRHREGCANAAQLHRELRGRGCTGASTVVRQYVRPWRAGLSAEPSPRRPPTARQAAGWFLCNSVNLKPDEQRGLDTLCAASPQLAALQDHVQHFAEMMTHRRGRHLEAWMTVRASEPRPPPQARPPR</sequence>
<dbReference type="EMBL" id="BOOW01000044">
    <property type="protein sequence ID" value="GII96378.1"/>
    <property type="molecule type" value="Genomic_DNA"/>
</dbReference>
<dbReference type="Proteomes" id="UP000606172">
    <property type="component" value="Unassembled WGS sequence"/>
</dbReference>
<accession>A0A919VAF4</accession>
<dbReference type="RefSeq" id="WP_239130189.1">
    <property type="nucleotide sequence ID" value="NZ_BOOW01000044.1"/>
</dbReference>